<keyword evidence="6" id="KW-0804">Transcription</keyword>
<dbReference type="STRING" id="1498499.EP47_10075"/>
<keyword evidence="10" id="KW-0966">Cell projection</keyword>
<dbReference type="RefSeq" id="WP_152571532.1">
    <property type="nucleotide sequence ID" value="NZ_JNCF01000004.1"/>
</dbReference>
<keyword evidence="10" id="KW-0282">Flagellum</keyword>
<organism evidence="10 11">
    <name type="scientific">Legionella norrlandica</name>
    <dbReference type="NCBI Taxonomy" id="1498499"/>
    <lineage>
        <taxon>Bacteria</taxon>
        <taxon>Pseudomonadati</taxon>
        <taxon>Pseudomonadota</taxon>
        <taxon>Gammaproteobacteria</taxon>
        <taxon>Legionellales</taxon>
        <taxon>Legionellaceae</taxon>
        <taxon>Legionella</taxon>
    </lineage>
</organism>
<evidence type="ECO:0000256" key="7">
    <source>
        <dbReference type="ARBA" id="ARBA00024739"/>
    </source>
</evidence>
<feature type="domain" description="Anti-sigma-28 factor FlgM C-terminal" evidence="9">
    <location>
        <begin position="44"/>
        <end position="98"/>
    </location>
</feature>
<dbReference type="Proteomes" id="UP000054422">
    <property type="component" value="Unassembled WGS sequence"/>
</dbReference>
<evidence type="ECO:0000313" key="10">
    <source>
        <dbReference type="EMBL" id="KGP64145.1"/>
    </source>
</evidence>
<comment type="caution">
    <text evidence="10">The sequence shown here is derived from an EMBL/GenBank/DDBJ whole genome shotgun (WGS) entry which is preliminary data.</text>
</comment>
<keyword evidence="5" id="KW-0805">Transcription regulation</keyword>
<evidence type="ECO:0000256" key="6">
    <source>
        <dbReference type="ARBA" id="ARBA00023163"/>
    </source>
</evidence>
<evidence type="ECO:0000256" key="3">
    <source>
        <dbReference type="ARBA" id="ARBA00022491"/>
    </source>
</evidence>
<comment type="similarity">
    <text evidence="1">Belongs to the FlgM family.</text>
</comment>
<dbReference type="SUPFAM" id="SSF101498">
    <property type="entry name" value="Anti-sigma factor FlgM"/>
    <property type="match status" value="1"/>
</dbReference>
<keyword evidence="11" id="KW-1185">Reference proteome</keyword>
<keyword evidence="3" id="KW-0678">Repressor</keyword>
<gene>
    <name evidence="10" type="ORF">EP47_10075</name>
</gene>
<keyword evidence="4" id="KW-1005">Bacterial flagellum biogenesis</keyword>
<dbReference type="GO" id="GO:0045892">
    <property type="term" value="P:negative regulation of DNA-templated transcription"/>
    <property type="evidence" value="ECO:0007669"/>
    <property type="project" value="InterPro"/>
</dbReference>
<dbReference type="EMBL" id="JNCF01000004">
    <property type="protein sequence ID" value="KGP64145.1"/>
    <property type="molecule type" value="Genomic_DNA"/>
</dbReference>
<dbReference type="AlphaFoldDB" id="A0A0A2SSN3"/>
<evidence type="ECO:0000256" key="1">
    <source>
        <dbReference type="ARBA" id="ARBA00005322"/>
    </source>
</evidence>
<reference evidence="10 11" key="1">
    <citation type="submission" date="2014-05" db="EMBL/GenBank/DDBJ databases">
        <authorList>
            <person name="Rizzardi K."/>
            <person name="Winiecka-Krusnell J."/>
            <person name="Ramliden M."/>
            <person name="Alm E."/>
            <person name="Andersson S."/>
            <person name="Byfors S."/>
        </authorList>
    </citation>
    <scope>NUCLEOTIDE SEQUENCE [LARGE SCALE GENOMIC DNA]</scope>
    <source>
        <strain evidence="10 11">LEGN</strain>
    </source>
</reference>
<evidence type="ECO:0000256" key="5">
    <source>
        <dbReference type="ARBA" id="ARBA00023015"/>
    </source>
</evidence>
<dbReference type="InterPro" id="IPR007412">
    <property type="entry name" value="FlgM"/>
</dbReference>
<proteinExistence type="inferred from homology"/>
<evidence type="ECO:0000256" key="2">
    <source>
        <dbReference type="ARBA" id="ARBA00017823"/>
    </source>
</evidence>
<sequence length="103" mass="11545">MINAIEETLMVSRINNSISVRNTNSDCHLNTEQREAKNLIAAFDNATLSSTSKQLEALKASLQSLSEINEARILYFKAEIASGHYQIHSDKIAYKMLNQVEMA</sequence>
<evidence type="ECO:0000259" key="9">
    <source>
        <dbReference type="Pfam" id="PF04316"/>
    </source>
</evidence>
<dbReference type="NCBIfam" id="TIGR03824">
    <property type="entry name" value="FlgM_jcvi"/>
    <property type="match status" value="1"/>
</dbReference>
<dbReference type="GO" id="GO:0044781">
    <property type="term" value="P:bacterial-type flagellum organization"/>
    <property type="evidence" value="ECO:0007669"/>
    <property type="project" value="UniProtKB-KW"/>
</dbReference>
<dbReference type="Pfam" id="PF04316">
    <property type="entry name" value="FlgM"/>
    <property type="match status" value="1"/>
</dbReference>
<evidence type="ECO:0000256" key="8">
    <source>
        <dbReference type="ARBA" id="ARBA00030117"/>
    </source>
</evidence>
<name>A0A0A2SSN3_9GAMM</name>
<keyword evidence="10" id="KW-0969">Cilium</keyword>
<dbReference type="InterPro" id="IPR031316">
    <property type="entry name" value="FlgM_C"/>
</dbReference>
<evidence type="ECO:0000313" key="11">
    <source>
        <dbReference type="Proteomes" id="UP000054422"/>
    </source>
</evidence>
<comment type="function">
    <text evidence="7">Responsible for the coupling of flagellin expression to flagellar assembly by preventing expression of the flagellin genes when a component of the middle class of proteins is defective. It negatively regulates flagellar genes by inhibiting the activity of FliA by directly binding to FliA.</text>
</comment>
<dbReference type="InterPro" id="IPR035890">
    <property type="entry name" value="Anti-sigma-28_factor_FlgM_sf"/>
</dbReference>
<accession>A0A0A2SSN3</accession>
<evidence type="ECO:0000256" key="4">
    <source>
        <dbReference type="ARBA" id="ARBA00022795"/>
    </source>
</evidence>
<protein>
    <recommendedName>
        <fullName evidence="2">Negative regulator of flagellin synthesis</fullName>
    </recommendedName>
    <alternativeName>
        <fullName evidence="8">Anti-sigma-28 factor</fullName>
    </alternativeName>
</protein>